<evidence type="ECO:0000313" key="6">
    <source>
        <dbReference type="WBParaSite" id="ACRNAN_scaffold1713.g20542.t1"/>
    </source>
</evidence>
<dbReference type="WBParaSite" id="ACRNAN_scaffold1713.g20542.t1">
    <property type="protein sequence ID" value="ACRNAN_scaffold1713.g20542.t1"/>
    <property type="gene ID" value="ACRNAN_scaffold1713.g20542"/>
</dbReference>
<dbReference type="InterPro" id="IPR001199">
    <property type="entry name" value="Cyt_B5-like_heme/steroid-bd"/>
</dbReference>
<dbReference type="GO" id="GO:0012505">
    <property type="term" value="C:endomembrane system"/>
    <property type="evidence" value="ECO:0007669"/>
    <property type="project" value="TreeGrafter"/>
</dbReference>
<feature type="region of interest" description="Disordered" evidence="2">
    <location>
        <begin position="279"/>
        <end position="313"/>
    </location>
</feature>
<dbReference type="Proteomes" id="UP000887540">
    <property type="component" value="Unplaced"/>
</dbReference>
<dbReference type="Gene3D" id="3.10.120.10">
    <property type="entry name" value="Cytochrome b5-like heme/steroid binding domain"/>
    <property type="match status" value="1"/>
</dbReference>
<evidence type="ECO:0000256" key="1">
    <source>
        <dbReference type="ARBA" id="ARBA00038357"/>
    </source>
</evidence>
<feature type="domain" description="Cytochrome b5 heme-binding" evidence="4">
    <location>
        <begin position="97"/>
        <end position="184"/>
    </location>
</feature>
<reference evidence="6" key="1">
    <citation type="submission" date="2022-11" db="UniProtKB">
        <authorList>
            <consortium name="WormBaseParasite"/>
        </authorList>
    </citation>
    <scope>IDENTIFICATION</scope>
</reference>
<dbReference type="AlphaFoldDB" id="A0A914D2C8"/>
<feature type="transmembrane region" description="Helical" evidence="3">
    <location>
        <begin position="12"/>
        <end position="31"/>
    </location>
</feature>
<evidence type="ECO:0000256" key="2">
    <source>
        <dbReference type="SAM" id="MobiDB-lite"/>
    </source>
</evidence>
<keyword evidence="3" id="KW-0812">Transmembrane</keyword>
<name>A0A914D2C8_9BILA</name>
<dbReference type="SMART" id="SM01117">
    <property type="entry name" value="Cyt-b5"/>
    <property type="match status" value="1"/>
</dbReference>
<evidence type="ECO:0000313" key="5">
    <source>
        <dbReference type="Proteomes" id="UP000887540"/>
    </source>
</evidence>
<protein>
    <submittedName>
        <fullName evidence="6">Cytochrome b5 heme-binding domain-containing protein</fullName>
    </submittedName>
</protein>
<evidence type="ECO:0000259" key="4">
    <source>
        <dbReference type="SMART" id="SM01117"/>
    </source>
</evidence>
<keyword evidence="5" id="KW-1185">Reference proteome</keyword>
<proteinExistence type="inferred from homology"/>
<sequence>MKNSIVAPVYTKSLALIAFNVIILSYIFTAYHVEIPVQQVADWSIEQLYKVDFIRNGIHWISDYTGFVGFHRTSRSKKSSSKDELNLKTNLEGLSILTKDQLALFDGSRPSKPVYLALLGRIYDVSKGRKHYAPGGGYHFFSGRDATRAFVTGDFTEAGLIDDVSGLNWIKFYEKDYKLVALLEGTYYTSEGTPTERLSEVHGLLEGAELWKQKQVKESEVFPPCNSEWTQNKGGRVWCTNKSGGISRDWAGVPRRLFNPATKTYRCTCVKNFGPPLASTDEAGNRGDLDNPNLKEYEDCAPTSNSCKLPSEN</sequence>
<dbReference type="SUPFAM" id="SSF55856">
    <property type="entry name" value="Cytochrome b5-like heme/steroid binding domain"/>
    <property type="match status" value="1"/>
</dbReference>
<feature type="compositionally biased region" description="Basic and acidic residues" evidence="2">
    <location>
        <begin position="283"/>
        <end position="298"/>
    </location>
</feature>
<dbReference type="InterPro" id="IPR036400">
    <property type="entry name" value="Cyt_B5-like_heme/steroid_sf"/>
</dbReference>
<dbReference type="GO" id="GO:0016020">
    <property type="term" value="C:membrane"/>
    <property type="evidence" value="ECO:0007669"/>
    <property type="project" value="TreeGrafter"/>
</dbReference>
<evidence type="ECO:0000256" key="3">
    <source>
        <dbReference type="SAM" id="Phobius"/>
    </source>
</evidence>
<dbReference type="PANTHER" id="PTHR10281:SF4">
    <property type="entry name" value="NEUFERRICIN"/>
    <property type="match status" value="1"/>
</dbReference>
<feature type="compositionally biased region" description="Polar residues" evidence="2">
    <location>
        <begin position="302"/>
        <end position="313"/>
    </location>
</feature>
<comment type="similarity">
    <text evidence="1">Belongs to the cytochrome b5 family. MAPR subfamily.</text>
</comment>
<keyword evidence="3" id="KW-0472">Membrane</keyword>
<keyword evidence="3" id="KW-1133">Transmembrane helix</keyword>
<dbReference type="InterPro" id="IPR050577">
    <property type="entry name" value="MAPR/NEUFC/NENF-like"/>
</dbReference>
<dbReference type="Pfam" id="PF00173">
    <property type="entry name" value="Cyt-b5"/>
    <property type="match status" value="1"/>
</dbReference>
<organism evidence="5 6">
    <name type="scientific">Acrobeloides nanus</name>
    <dbReference type="NCBI Taxonomy" id="290746"/>
    <lineage>
        <taxon>Eukaryota</taxon>
        <taxon>Metazoa</taxon>
        <taxon>Ecdysozoa</taxon>
        <taxon>Nematoda</taxon>
        <taxon>Chromadorea</taxon>
        <taxon>Rhabditida</taxon>
        <taxon>Tylenchina</taxon>
        <taxon>Cephalobomorpha</taxon>
        <taxon>Cephaloboidea</taxon>
        <taxon>Cephalobidae</taxon>
        <taxon>Acrobeloides</taxon>
    </lineage>
</organism>
<dbReference type="PANTHER" id="PTHR10281">
    <property type="entry name" value="MEMBRANE-ASSOCIATED PROGESTERONE RECEPTOR COMPONENT-RELATED"/>
    <property type="match status" value="1"/>
</dbReference>
<accession>A0A914D2C8</accession>